<dbReference type="OrthoDB" id="2681169at2759"/>
<gene>
    <name evidence="1" type="ORF">BJ212DRAFT_160616</name>
</gene>
<dbReference type="Proteomes" id="UP000807769">
    <property type="component" value="Unassembled WGS sequence"/>
</dbReference>
<reference evidence="1" key="1">
    <citation type="journal article" date="2020" name="New Phytol.">
        <title>Comparative genomics reveals dynamic genome evolution in host specialist ectomycorrhizal fungi.</title>
        <authorList>
            <person name="Lofgren L.A."/>
            <person name="Nguyen N.H."/>
            <person name="Vilgalys R."/>
            <person name="Ruytinx J."/>
            <person name="Liao H.L."/>
            <person name="Branco S."/>
            <person name="Kuo A."/>
            <person name="LaButti K."/>
            <person name="Lipzen A."/>
            <person name="Andreopoulos W."/>
            <person name="Pangilinan J."/>
            <person name="Riley R."/>
            <person name="Hundley H."/>
            <person name="Na H."/>
            <person name="Barry K."/>
            <person name="Grigoriev I.V."/>
            <person name="Stajich J.E."/>
            <person name="Kennedy P.G."/>
        </authorList>
    </citation>
    <scope>NUCLEOTIDE SEQUENCE</scope>
    <source>
        <strain evidence="1">MN1</strain>
    </source>
</reference>
<evidence type="ECO:0000313" key="2">
    <source>
        <dbReference type="Proteomes" id="UP000807769"/>
    </source>
</evidence>
<organism evidence="1 2">
    <name type="scientific">Suillus subaureus</name>
    <dbReference type="NCBI Taxonomy" id="48587"/>
    <lineage>
        <taxon>Eukaryota</taxon>
        <taxon>Fungi</taxon>
        <taxon>Dikarya</taxon>
        <taxon>Basidiomycota</taxon>
        <taxon>Agaricomycotina</taxon>
        <taxon>Agaricomycetes</taxon>
        <taxon>Agaricomycetidae</taxon>
        <taxon>Boletales</taxon>
        <taxon>Suillineae</taxon>
        <taxon>Suillaceae</taxon>
        <taxon>Suillus</taxon>
    </lineage>
</organism>
<dbReference type="AlphaFoldDB" id="A0A9P7EBW7"/>
<dbReference type="EMBL" id="JABBWG010000014">
    <property type="protein sequence ID" value="KAG1817279.1"/>
    <property type="molecule type" value="Genomic_DNA"/>
</dbReference>
<comment type="caution">
    <text evidence="1">The sequence shown here is derived from an EMBL/GenBank/DDBJ whole genome shotgun (WGS) entry which is preliminary data.</text>
</comment>
<dbReference type="RefSeq" id="XP_041193698.1">
    <property type="nucleotide sequence ID" value="XM_041342539.1"/>
</dbReference>
<proteinExistence type="predicted"/>
<protein>
    <submittedName>
        <fullName evidence="1">Uncharacterized protein</fullName>
    </submittedName>
</protein>
<accession>A0A9P7EBW7</accession>
<sequence>MGKFLYTSCTRSGDHSLICLGPQRLASRVECRVCSSFFTLLLPFGATVKQTTVLTKLHHIVNVKCRHCYRRIPTFIGVDYISSAFPQRKIHISERRSCIAQLRNTRAVFTGEGTCSQRKSLVCAGWITVLIKMLWRCSTPMMTPYPFGPCRILSDFGCCGGPPAVLVLLVRLRALFWYLRVTWCPTYDGALNLRWAHPSL</sequence>
<dbReference type="GeneID" id="64636555"/>
<evidence type="ECO:0000313" key="1">
    <source>
        <dbReference type="EMBL" id="KAG1817279.1"/>
    </source>
</evidence>
<keyword evidence="2" id="KW-1185">Reference proteome</keyword>
<name>A0A9P7EBW7_9AGAM</name>